<dbReference type="InterPro" id="IPR008676">
    <property type="entry name" value="MRG"/>
</dbReference>
<keyword evidence="2" id="KW-0156">Chromatin regulator</keyword>
<evidence type="ECO:0000256" key="4">
    <source>
        <dbReference type="ARBA" id="ARBA00023163"/>
    </source>
</evidence>
<evidence type="ECO:0000313" key="7">
    <source>
        <dbReference type="EMBL" id="KDO84059.1"/>
    </source>
</evidence>
<comment type="subcellular location">
    <subcellularLocation>
        <location evidence="1">Nucleus</location>
    </subcellularLocation>
</comment>
<evidence type="ECO:0000256" key="1">
    <source>
        <dbReference type="ARBA" id="ARBA00004123"/>
    </source>
</evidence>
<evidence type="ECO:0000256" key="2">
    <source>
        <dbReference type="ARBA" id="ARBA00022853"/>
    </source>
</evidence>
<dbReference type="PANTHER" id="PTHR10880:SF44">
    <property type="entry name" value="PROTEIN MRG2"/>
    <property type="match status" value="1"/>
</dbReference>
<dbReference type="Proteomes" id="UP000027120">
    <property type="component" value="Unassembled WGS sequence"/>
</dbReference>
<dbReference type="GO" id="GO:0005634">
    <property type="term" value="C:nucleus"/>
    <property type="evidence" value="ECO:0007669"/>
    <property type="project" value="UniProtKB-SubCell"/>
</dbReference>
<dbReference type="AlphaFoldDB" id="A0A067GWQ7"/>
<evidence type="ECO:0000256" key="3">
    <source>
        <dbReference type="ARBA" id="ARBA00023015"/>
    </source>
</evidence>
<dbReference type="PANTHER" id="PTHR10880">
    <property type="entry name" value="MORTALITY FACTOR 4-LIKE PROTEIN"/>
    <property type="match status" value="1"/>
</dbReference>
<gene>
    <name evidence="7" type="ORF">CISIN_1g0200391mg</name>
</gene>
<dbReference type="InterPro" id="IPR026541">
    <property type="entry name" value="MRG_dom"/>
</dbReference>
<dbReference type="GO" id="GO:0006355">
    <property type="term" value="P:regulation of DNA-templated transcription"/>
    <property type="evidence" value="ECO:0007669"/>
    <property type="project" value="InterPro"/>
</dbReference>
<sequence length="58" mass="6484">VADSTGEIVKGLRCYFDKALPIMLLYKSEREQYEDSMAADVSPSSVYGAEHLLRLFVA</sequence>
<protein>
    <recommendedName>
        <fullName evidence="6">MRG domain-containing protein</fullName>
    </recommendedName>
</protein>
<dbReference type="GO" id="GO:0006325">
    <property type="term" value="P:chromatin organization"/>
    <property type="evidence" value="ECO:0007669"/>
    <property type="project" value="UniProtKB-KW"/>
</dbReference>
<dbReference type="InterPro" id="IPR038217">
    <property type="entry name" value="MRG_C_sf"/>
</dbReference>
<feature type="non-terminal residue" evidence="7">
    <location>
        <position position="1"/>
    </location>
</feature>
<feature type="domain" description="MRG" evidence="6">
    <location>
        <begin position="6"/>
        <end position="57"/>
    </location>
</feature>
<dbReference type="EMBL" id="KK784874">
    <property type="protein sequence ID" value="KDO84057.1"/>
    <property type="molecule type" value="Genomic_DNA"/>
</dbReference>
<dbReference type="EMBL" id="KK784874">
    <property type="protein sequence ID" value="KDO84059.1"/>
    <property type="molecule type" value="Genomic_DNA"/>
</dbReference>
<evidence type="ECO:0000256" key="5">
    <source>
        <dbReference type="ARBA" id="ARBA00023242"/>
    </source>
</evidence>
<keyword evidence="5" id="KW-0539">Nucleus</keyword>
<accession>A0A067GWQ7</accession>
<dbReference type="EMBL" id="KK784874">
    <property type="protein sequence ID" value="KDO84058.1"/>
    <property type="molecule type" value="Genomic_DNA"/>
</dbReference>
<keyword evidence="4" id="KW-0804">Transcription</keyword>
<name>A0A067GWQ7_CITSI</name>
<dbReference type="Gene3D" id="1.10.274.30">
    <property type="entry name" value="MRG domain"/>
    <property type="match status" value="1"/>
</dbReference>
<keyword evidence="3" id="KW-0805">Transcription regulation</keyword>
<organism evidence="7 8">
    <name type="scientific">Citrus sinensis</name>
    <name type="common">Sweet orange</name>
    <name type="synonym">Citrus aurantium var. sinensis</name>
    <dbReference type="NCBI Taxonomy" id="2711"/>
    <lineage>
        <taxon>Eukaryota</taxon>
        <taxon>Viridiplantae</taxon>
        <taxon>Streptophyta</taxon>
        <taxon>Embryophyta</taxon>
        <taxon>Tracheophyta</taxon>
        <taxon>Spermatophyta</taxon>
        <taxon>Magnoliopsida</taxon>
        <taxon>eudicotyledons</taxon>
        <taxon>Gunneridae</taxon>
        <taxon>Pentapetalae</taxon>
        <taxon>rosids</taxon>
        <taxon>malvids</taxon>
        <taxon>Sapindales</taxon>
        <taxon>Rutaceae</taxon>
        <taxon>Aurantioideae</taxon>
        <taxon>Citrus</taxon>
    </lineage>
</organism>
<dbReference type="Pfam" id="PF05712">
    <property type="entry name" value="MRG"/>
    <property type="match status" value="1"/>
</dbReference>
<evidence type="ECO:0000259" key="6">
    <source>
        <dbReference type="Pfam" id="PF05712"/>
    </source>
</evidence>
<proteinExistence type="predicted"/>
<reference evidence="7 8" key="1">
    <citation type="submission" date="2014-04" db="EMBL/GenBank/DDBJ databases">
        <authorList>
            <consortium name="International Citrus Genome Consortium"/>
            <person name="Gmitter F."/>
            <person name="Chen C."/>
            <person name="Farmerie W."/>
            <person name="Harkins T."/>
            <person name="Desany B."/>
            <person name="Mohiuddin M."/>
            <person name="Kodira C."/>
            <person name="Borodovsky M."/>
            <person name="Lomsadze A."/>
            <person name="Burns P."/>
            <person name="Jenkins J."/>
            <person name="Prochnik S."/>
            <person name="Shu S."/>
            <person name="Chapman J."/>
            <person name="Pitluck S."/>
            <person name="Schmutz J."/>
            <person name="Rokhsar D."/>
        </authorList>
    </citation>
    <scope>NUCLEOTIDE SEQUENCE</scope>
</reference>
<dbReference type="PROSITE" id="PS51640">
    <property type="entry name" value="MRG"/>
    <property type="match status" value="1"/>
</dbReference>
<evidence type="ECO:0000313" key="8">
    <source>
        <dbReference type="Proteomes" id="UP000027120"/>
    </source>
</evidence>
<keyword evidence="8" id="KW-1185">Reference proteome</keyword>